<dbReference type="EMBL" id="JAABLP010000001">
    <property type="protein sequence ID" value="NBN62784.1"/>
    <property type="molecule type" value="Genomic_DNA"/>
</dbReference>
<keyword evidence="2" id="KW-1185">Reference proteome</keyword>
<dbReference type="RefSeq" id="WP_161674024.1">
    <property type="nucleotide sequence ID" value="NZ_JAABLP010000001.1"/>
</dbReference>
<sequence length="312" mass="33843">MTGVSSLLTGPHTIDVSNLPPPQAIEALDFAALEAAFIERFLAEWERERQVRPELPSYNVERLRTDAVAFIQRGWNYLRLLDRARVNDAVRSMLPAFATGTNLDHLVAKRNIARLTVIPATSTSPAVLETDAQLLRRYLVSFGVPAAGSADGYTYRAMLAFPTLHDVAINGHAVHGRRGEVDVVVSGPEGRAPTVVELNAVRAAVTAEDAKPVTTSVTVLAAARTEYALRLHLHLVKGPDPTAVVAAARARVLTATNYLTRINQEVPIWSVAGHAYDQNVSRVDIVEGADIPASPYRIPVCTGVTVTYEVQQ</sequence>
<gene>
    <name evidence="1" type="ORF">GWI71_03735</name>
</gene>
<accession>A0ABW9ZED7</accession>
<protein>
    <submittedName>
        <fullName evidence="1">Baseplate assembly protein</fullName>
    </submittedName>
</protein>
<dbReference type="InterPro" id="IPR014507">
    <property type="entry name" value="Baseplate_assembly_J_pred"/>
</dbReference>
<comment type="caution">
    <text evidence="1">The sequence shown here is derived from an EMBL/GenBank/DDBJ whole genome shotgun (WGS) entry which is preliminary data.</text>
</comment>
<organism evidence="1 2">
    <name type="scientific">Pannonibacter tanglangensis</name>
    <dbReference type="NCBI Taxonomy" id="2750084"/>
    <lineage>
        <taxon>Bacteria</taxon>
        <taxon>Pseudomonadati</taxon>
        <taxon>Pseudomonadota</taxon>
        <taxon>Alphaproteobacteria</taxon>
        <taxon>Hyphomicrobiales</taxon>
        <taxon>Stappiaceae</taxon>
        <taxon>Pannonibacter</taxon>
    </lineage>
</organism>
<proteinExistence type="predicted"/>
<name>A0ABW9ZED7_9HYPH</name>
<evidence type="ECO:0000313" key="2">
    <source>
        <dbReference type="Proteomes" id="UP000541347"/>
    </source>
</evidence>
<reference evidence="1 2" key="1">
    <citation type="submission" date="2020-01" db="EMBL/GenBank/DDBJ databases">
        <authorList>
            <person name="Peng S.Y."/>
            <person name="Li J."/>
            <person name="Wang M."/>
            <person name="Wang L."/>
            <person name="Wang C.Q."/>
            <person name="Wang J.R."/>
        </authorList>
    </citation>
    <scope>NUCLEOTIDE SEQUENCE [LARGE SCALE GENOMIC DNA]</scope>
    <source>
        <strain evidence="1 2">XCT-34</strain>
    </source>
</reference>
<dbReference type="Proteomes" id="UP000541347">
    <property type="component" value="Unassembled WGS sequence"/>
</dbReference>
<evidence type="ECO:0000313" key="1">
    <source>
        <dbReference type="EMBL" id="NBN62784.1"/>
    </source>
</evidence>
<dbReference type="PIRSF" id="PIRSF020481">
    <property type="entry name" value="BAP"/>
    <property type="match status" value="1"/>
</dbReference>